<protein>
    <submittedName>
        <fullName evidence="1">Uncharacterized protein</fullName>
    </submittedName>
</protein>
<dbReference type="EMBL" id="CP032548">
    <property type="protein sequence ID" value="AZJ35991.1"/>
    <property type="molecule type" value="Genomic_DNA"/>
</dbReference>
<evidence type="ECO:0000313" key="2">
    <source>
        <dbReference type="Proteomes" id="UP000274593"/>
    </source>
</evidence>
<name>A0A3S8R886_9FLAO</name>
<evidence type="ECO:0000313" key="1">
    <source>
        <dbReference type="EMBL" id="AZJ35991.1"/>
    </source>
</evidence>
<proteinExistence type="predicted"/>
<accession>A0A3S8R886</accession>
<dbReference type="AlphaFoldDB" id="A0A3S8R886"/>
<keyword evidence="2" id="KW-1185">Reference proteome</keyword>
<gene>
    <name evidence="1" type="ORF">D6T69_10835</name>
</gene>
<dbReference type="Proteomes" id="UP000274593">
    <property type="component" value="Chromosome"/>
</dbReference>
<reference evidence="1 2" key="1">
    <citation type="submission" date="2018-09" db="EMBL/GenBank/DDBJ databases">
        <title>Insights into the microbiota of Asian seabass (Lates calcarifer) with tenacibaculosis symptoms and description of sp. nov. Tenacibaculum singaporense.</title>
        <authorList>
            <person name="Miyake S."/>
            <person name="Soh M."/>
            <person name="Azman M.N."/>
            <person name="Ngoh S.Y."/>
            <person name="Orban L."/>
        </authorList>
    </citation>
    <scope>NUCLEOTIDE SEQUENCE [LARGE SCALE GENOMIC DNA]</scope>
    <source>
        <strain evidence="1 2">DSM 106434</strain>
    </source>
</reference>
<dbReference type="KEGG" id="tsig:D6T69_10835"/>
<organism evidence="1 2">
    <name type="scientific">Tenacibaculum singaporense</name>
    <dbReference type="NCBI Taxonomy" id="2358479"/>
    <lineage>
        <taxon>Bacteria</taxon>
        <taxon>Pseudomonadati</taxon>
        <taxon>Bacteroidota</taxon>
        <taxon>Flavobacteriia</taxon>
        <taxon>Flavobacteriales</taxon>
        <taxon>Flavobacteriaceae</taxon>
        <taxon>Tenacibaculum</taxon>
    </lineage>
</organism>
<sequence length="106" mass="12394">MFRLKRHIALVSILVLLLPSVILLVHSFENHKHPVCSSTNEQHFHEQELNCSLFNFNFQVFSLDFNSSYDLIPVAYFKTRQNLQPQFIPVHHVVKTLPRGPPFNLI</sequence>